<dbReference type="EMBL" id="NJEU01000998">
    <property type="protein sequence ID" value="PHH69102.1"/>
    <property type="molecule type" value="Genomic_DNA"/>
</dbReference>
<dbReference type="AlphaFoldDB" id="A0A2C5YP68"/>
<dbReference type="InterPro" id="IPR017441">
    <property type="entry name" value="Protein_kinase_ATP_BS"/>
</dbReference>
<feature type="compositionally biased region" description="Basic and acidic residues" evidence="9">
    <location>
        <begin position="106"/>
        <end position="130"/>
    </location>
</feature>
<dbReference type="PANTHER" id="PTHR24058">
    <property type="entry name" value="DUAL SPECIFICITY PROTEIN KINASE"/>
    <property type="match status" value="1"/>
</dbReference>
<keyword evidence="2" id="KW-0723">Serine/threonine-protein kinase</keyword>
<dbReference type="SUPFAM" id="SSF56112">
    <property type="entry name" value="Protein kinase-like (PK-like)"/>
    <property type="match status" value="1"/>
</dbReference>
<feature type="compositionally biased region" description="Basic and acidic residues" evidence="9">
    <location>
        <begin position="160"/>
        <end position="176"/>
    </location>
</feature>
<keyword evidence="12" id="KW-1185">Reference proteome</keyword>
<feature type="domain" description="Protein kinase" evidence="10">
    <location>
        <begin position="534"/>
        <end position="856"/>
    </location>
</feature>
<dbReference type="InterPro" id="IPR011009">
    <property type="entry name" value="Kinase-like_dom_sf"/>
</dbReference>
<proteinExistence type="inferred from homology"/>
<dbReference type="FunFam" id="1.10.510.10:FF:000078">
    <property type="entry name" value="Serine/threonine-protein kinase PRP4 homolog"/>
    <property type="match status" value="1"/>
</dbReference>
<dbReference type="InterPro" id="IPR000719">
    <property type="entry name" value="Prot_kinase_dom"/>
</dbReference>
<feature type="compositionally biased region" description="Basic and acidic residues" evidence="9">
    <location>
        <begin position="69"/>
        <end position="99"/>
    </location>
</feature>
<dbReference type="Pfam" id="PF00069">
    <property type="entry name" value="Pkinase"/>
    <property type="match status" value="1"/>
</dbReference>
<evidence type="ECO:0000256" key="3">
    <source>
        <dbReference type="ARBA" id="ARBA00022679"/>
    </source>
</evidence>
<feature type="compositionally biased region" description="Basic and acidic residues" evidence="9">
    <location>
        <begin position="37"/>
        <end position="46"/>
    </location>
</feature>
<evidence type="ECO:0000313" key="12">
    <source>
        <dbReference type="Proteomes" id="UP000224854"/>
    </source>
</evidence>
<evidence type="ECO:0000256" key="8">
    <source>
        <dbReference type="PROSITE-ProRule" id="PRU10141"/>
    </source>
</evidence>
<dbReference type="GO" id="GO:0005524">
    <property type="term" value="F:ATP binding"/>
    <property type="evidence" value="ECO:0007669"/>
    <property type="project" value="UniProtKB-UniRule"/>
</dbReference>
<dbReference type="Gene3D" id="1.10.510.10">
    <property type="entry name" value="Transferase(Phosphotransferase) domain 1"/>
    <property type="match status" value="1"/>
</dbReference>
<feature type="compositionally biased region" description="Polar residues" evidence="9">
    <location>
        <begin position="131"/>
        <end position="143"/>
    </location>
</feature>
<name>A0A2C5YP68_9HYPO</name>
<accession>A0A2C5YP68</accession>
<dbReference type="InterPro" id="IPR050494">
    <property type="entry name" value="Ser_Thr_dual-spec_kinase"/>
</dbReference>
<evidence type="ECO:0000256" key="4">
    <source>
        <dbReference type="ARBA" id="ARBA00022741"/>
    </source>
</evidence>
<keyword evidence="5" id="KW-0418">Kinase</keyword>
<evidence type="ECO:0000256" key="9">
    <source>
        <dbReference type="SAM" id="MobiDB-lite"/>
    </source>
</evidence>
<dbReference type="GO" id="GO:0004674">
    <property type="term" value="F:protein serine/threonine kinase activity"/>
    <property type="evidence" value="ECO:0007669"/>
    <property type="project" value="UniProtKB-KW"/>
</dbReference>
<dbReference type="OrthoDB" id="9332038at2759"/>
<feature type="region of interest" description="Disordered" evidence="9">
    <location>
        <begin position="1"/>
        <end position="413"/>
    </location>
</feature>
<evidence type="ECO:0000256" key="2">
    <source>
        <dbReference type="ARBA" id="ARBA00022527"/>
    </source>
</evidence>
<comment type="similarity">
    <text evidence="7">Belongs to the protein kinase superfamily. CMGC Ser/Thr protein kinase family.</text>
</comment>
<protein>
    <recommendedName>
        <fullName evidence="1">non-specific serine/threonine protein kinase</fullName>
        <ecNumber evidence="1">2.7.11.1</ecNumber>
    </recommendedName>
</protein>
<dbReference type="SMART" id="SM00220">
    <property type="entry name" value="S_TKc"/>
    <property type="match status" value="1"/>
</dbReference>
<dbReference type="Gene3D" id="3.30.200.20">
    <property type="entry name" value="Phosphorylase Kinase, domain 1"/>
    <property type="match status" value="1"/>
</dbReference>
<dbReference type="PROSITE" id="PS00107">
    <property type="entry name" value="PROTEIN_KINASE_ATP"/>
    <property type="match status" value="1"/>
</dbReference>
<evidence type="ECO:0000259" key="10">
    <source>
        <dbReference type="PROSITE" id="PS50011"/>
    </source>
</evidence>
<keyword evidence="4 8" id="KW-0547">Nucleotide-binding</keyword>
<feature type="compositionally biased region" description="Basic and acidic residues" evidence="9">
    <location>
        <begin position="280"/>
        <end position="289"/>
    </location>
</feature>
<gene>
    <name evidence="11" type="ORF">CDD82_7990</name>
</gene>
<feature type="compositionally biased region" description="Low complexity" evidence="9">
    <location>
        <begin position="212"/>
        <end position="223"/>
    </location>
</feature>
<dbReference type="PANTHER" id="PTHR24058:SF103">
    <property type="entry name" value="SERINE_THREONINE-PROTEIN KINASE PRP4 HOMOLOG"/>
    <property type="match status" value="1"/>
</dbReference>
<reference evidence="11 12" key="1">
    <citation type="submission" date="2017-06" db="EMBL/GenBank/DDBJ databases">
        <title>Ant-infecting Ophiocordyceps genomes reveal a high diversity of potential behavioral manipulation genes and a possible major role for enterotoxins.</title>
        <authorList>
            <person name="De Bekker C."/>
            <person name="Evans H.C."/>
            <person name="Brachmann A."/>
            <person name="Hughes D.P."/>
        </authorList>
    </citation>
    <scope>NUCLEOTIDE SEQUENCE [LARGE SCALE GENOMIC DNA]</scope>
    <source>
        <strain evidence="11 12">1348a</strain>
    </source>
</reference>
<dbReference type="PROSITE" id="PS00108">
    <property type="entry name" value="PROTEIN_KINASE_ST"/>
    <property type="match status" value="1"/>
</dbReference>
<evidence type="ECO:0000256" key="5">
    <source>
        <dbReference type="ARBA" id="ARBA00022777"/>
    </source>
</evidence>
<sequence>MSSSPDEGEIRSDACAENNKAIHQNSQHAQSPNGVDRLGRTRDQTPIRDSASRGSGSSRPSPSPRGYKRTRDEGDWYDGRPDYDSRRSRPRLDNADRHSYPCRPSRSSDEASRDSFRRSRISYEDLDRPEPQSSKYSDFGQQSSHHDQYRSRDRHRPLNRTRDATCNRDQGRNRPHEKSRHRSRSPPPARDDKSRHVRFVPQEHQGQPNTLSASHQSHAQSQSRGKPAENGSRSGTASLSKRDLARAKHGSQRYNNAKGVDAQDTNHRRPLSSSQQGDGSDAHSGKDSSPEAQIEPAQAVDEDAEIERRRRRREEIMAKFNAPLSIGDSKPQTNVGAGQDQVDGGSLCSEPRLATKETQQPTAEGTRPDVDEVQNPISSGLSQIREEEKSVTATPRSPIGEASPGTGQMADYTGLMNTHGAAAQDDNYGPSAADYDPVVDMAADERRDERRHGQAVLHGEPQPVKSAAPVSQQSDTGEENEEDDFDMFAEDFDPVKYAVHQQKRGRIEKTGLLQHDDQEGFYKVRIGEVIGDGYEAKAVLGRGMFARVVRAIDTKSRSEKLVAIKMIRNNDALRRAAHTEIAILRKLNDADGANKKFIVRFEQSFDHQSHLCMVFENLDMNLREVLQKFGRNVGINLEATRRFAKQIFIGLDHLRKNHIIHADLKPDNIVINERRSIVKICDLGTAIDRDDAATAHSEVTPYLVSRFYRAPEVILGMDYDYAIDIWSIGCTLFELFTGKILFPGESNNQMLKVIMEARGRMYPRYYKRGKLWNLHFDDKDNFVSTETDHISRKEIQRHMTVKQGRSVAPRLEAASTGMSAEQKAELDHFKELMEGCLMLHAERRLTPEQALKHAFFTKTR</sequence>
<evidence type="ECO:0000256" key="6">
    <source>
        <dbReference type="ARBA" id="ARBA00022840"/>
    </source>
</evidence>
<dbReference type="Proteomes" id="UP000224854">
    <property type="component" value="Unassembled WGS sequence"/>
</dbReference>
<feature type="compositionally biased region" description="Polar residues" evidence="9">
    <location>
        <begin position="21"/>
        <end position="33"/>
    </location>
</feature>
<feature type="region of interest" description="Disordered" evidence="9">
    <location>
        <begin position="444"/>
        <end position="481"/>
    </location>
</feature>
<keyword evidence="3" id="KW-0808">Transferase</keyword>
<keyword evidence="6 8" id="KW-0067">ATP-binding</keyword>
<evidence type="ECO:0000256" key="1">
    <source>
        <dbReference type="ARBA" id="ARBA00012513"/>
    </source>
</evidence>
<feature type="binding site" evidence="8">
    <location>
        <position position="565"/>
    </location>
    <ligand>
        <name>ATP</name>
        <dbReference type="ChEBI" id="CHEBI:30616"/>
    </ligand>
</feature>
<dbReference type="InterPro" id="IPR008271">
    <property type="entry name" value="Ser/Thr_kinase_AS"/>
</dbReference>
<comment type="caution">
    <text evidence="11">The sequence shown here is derived from an EMBL/GenBank/DDBJ whole genome shotgun (WGS) entry which is preliminary data.</text>
</comment>
<organism evidence="11 12">
    <name type="scientific">Ophiocordyceps australis</name>
    <dbReference type="NCBI Taxonomy" id="1399860"/>
    <lineage>
        <taxon>Eukaryota</taxon>
        <taxon>Fungi</taxon>
        <taxon>Dikarya</taxon>
        <taxon>Ascomycota</taxon>
        <taxon>Pezizomycotina</taxon>
        <taxon>Sordariomycetes</taxon>
        <taxon>Hypocreomycetidae</taxon>
        <taxon>Hypocreales</taxon>
        <taxon>Ophiocordycipitaceae</taxon>
        <taxon>Ophiocordyceps</taxon>
    </lineage>
</organism>
<dbReference type="PROSITE" id="PS50011">
    <property type="entry name" value="PROTEIN_KINASE_DOM"/>
    <property type="match status" value="1"/>
</dbReference>
<evidence type="ECO:0000256" key="7">
    <source>
        <dbReference type="ARBA" id="ARBA00023596"/>
    </source>
</evidence>
<evidence type="ECO:0000313" key="11">
    <source>
        <dbReference type="EMBL" id="PHH69102.1"/>
    </source>
</evidence>
<dbReference type="EC" id="2.7.11.1" evidence="1"/>